<organism evidence="1 2">
    <name type="scientific">Clunio marinus</name>
    <dbReference type="NCBI Taxonomy" id="568069"/>
    <lineage>
        <taxon>Eukaryota</taxon>
        <taxon>Metazoa</taxon>
        <taxon>Ecdysozoa</taxon>
        <taxon>Arthropoda</taxon>
        <taxon>Hexapoda</taxon>
        <taxon>Insecta</taxon>
        <taxon>Pterygota</taxon>
        <taxon>Neoptera</taxon>
        <taxon>Endopterygota</taxon>
        <taxon>Diptera</taxon>
        <taxon>Nematocera</taxon>
        <taxon>Chironomoidea</taxon>
        <taxon>Chironomidae</taxon>
        <taxon>Clunio</taxon>
    </lineage>
</organism>
<sequence length="62" mass="7418">MKLKQAKQFLRLLYFTIDFMSRRQSDKSHHHDLAKISPQIRLWLKALALIEPSTINIRQTKI</sequence>
<dbReference type="AlphaFoldDB" id="A0A1J1I0Q5"/>
<dbReference type="Proteomes" id="UP000183832">
    <property type="component" value="Unassembled WGS sequence"/>
</dbReference>
<accession>A0A1J1I0Q5</accession>
<gene>
    <name evidence="1" type="ORF">CLUMA_CG007380</name>
</gene>
<proteinExistence type="predicted"/>
<reference evidence="1 2" key="1">
    <citation type="submission" date="2015-04" db="EMBL/GenBank/DDBJ databases">
        <authorList>
            <person name="Syromyatnikov M.Y."/>
            <person name="Popov V.N."/>
        </authorList>
    </citation>
    <scope>NUCLEOTIDE SEQUENCE [LARGE SCALE GENOMIC DNA]</scope>
</reference>
<evidence type="ECO:0000313" key="1">
    <source>
        <dbReference type="EMBL" id="CRK93853.1"/>
    </source>
</evidence>
<evidence type="ECO:0000313" key="2">
    <source>
        <dbReference type="Proteomes" id="UP000183832"/>
    </source>
</evidence>
<name>A0A1J1I0Q5_9DIPT</name>
<protein>
    <submittedName>
        <fullName evidence="1">CLUMA_CG007380, isoform A</fullName>
    </submittedName>
</protein>
<keyword evidence="2" id="KW-1185">Reference proteome</keyword>
<dbReference type="EMBL" id="CVRI01000038">
    <property type="protein sequence ID" value="CRK93853.1"/>
    <property type="molecule type" value="Genomic_DNA"/>
</dbReference>